<sequence>MLRRNKGKVVINTPPTIKLPTATEDAKRLSQANEVLRPILLLSLLVGYVPRNGRVRGIFGGLLWLISLVLNVAFDVLSARKHYGYAWASIQIILFISLAMCTYSSKRSALPCLEQGLAQLEKEDKYFKTFARIRKLFRIIPWVIIWFSLFSTSLLYFCFHYDDAFSVTFEQQLSRRWHIVFRVVWFITNAHTLYGFALFWCIGMCNMYALGYSMTEYHEMMTAHLKNKESPITFRQAVHSFAERGNFLRKSSSSCRVSLAFLLVYSIASLAVNAFYYLYKTRRAGYVFFALVPLICSVYPLCLAAWVTKQYKWYLAVVVKAWAECPESTDEEEESGSDHGHPVKDKHKSFARKFTKRVKSTRNKEHDKGDMKTNRRRSLFTLRGHTRSNPISTGSYSDTENQADKVIKTKQLSTPLRKIRSKPISGSTYSEHQDGGANHSKAVITYTSLSSNNENITGECHEQGLSNNQNCKSMDSLAPLPVSRQSISEDEVATDNEGKQNHRDDDDNNLKSKASRQRVMELILRGTARAVGRLQHRVKMPKFNFEKYISYLQNVIPTIGYKIMGIIVTWNMVSTLLFLEVSLLALFVQESIFGSQNAQVSL</sequence>
<feature type="compositionally biased region" description="Polar residues" evidence="1">
    <location>
        <begin position="387"/>
        <end position="400"/>
    </location>
</feature>
<feature type="transmembrane region" description="Helical" evidence="2">
    <location>
        <begin position="179"/>
        <end position="202"/>
    </location>
</feature>
<feature type="region of interest" description="Disordered" evidence="1">
    <location>
        <begin position="354"/>
        <end position="437"/>
    </location>
</feature>
<feature type="transmembrane region" description="Helical" evidence="2">
    <location>
        <begin position="83"/>
        <end position="103"/>
    </location>
</feature>
<name>A0A6P8HDB8_ACTTE</name>
<feature type="transmembrane region" description="Helical" evidence="2">
    <location>
        <begin position="563"/>
        <end position="588"/>
    </location>
</feature>
<dbReference type="AlphaFoldDB" id="A0A6P8HDB8"/>
<gene>
    <name evidence="4" type="primary">LOC116291358</name>
</gene>
<feature type="transmembrane region" description="Helical" evidence="2">
    <location>
        <begin position="259"/>
        <end position="279"/>
    </location>
</feature>
<feature type="region of interest" description="Disordered" evidence="1">
    <location>
        <begin position="329"/>
        <end position="348"/>
    </location>
</feature>
<dbReference type="Proteomes" id="UP000515163">
    <property type="component" value="Unplaced"/>
</dbReference>
<dbReference type="KEGG" id="aten:116291358"/>
<dbReference type="RefSeq" id="XP_031554389.1">
    <property type="nucleotide sequence ID" value="XM_031698529.1"/>
</dbReference>
<evidence type="ECO:0000313" key="4">
    <source>
        <dbReference type="RefSeq" id="XP_031554389.1"/>
    </source>
</evidence>
<feature type="region of interest" description="Disordered" evidence="1">
    <location>
        <begin position="487"/>
        <end position="512"/>
    </location>
</feature>
<organism evidence="3 4">
    <name type="scientific">Actinia tenebrosa</name>
    <name type="common">Australian red waratah sea anemone</name>
    <dbReference type="NCBI Taxonomy" id="6105"/>
    <lineage>
        <taxon>Eukaryota</taxon>
        <taxon>Metazoa</taxon>
        <taxon>Cnidaria</taxon>
        <taxon>Anthozoa</taxon>
        <taxon>Hexacorallia</taxon>
        <taxon>Actiniaria</taxon>
        <taxon>Actiniidae</taxon>
        <taxon>Actinia</taxon>
    </lineage>
</organism>
<feature type="transmembrane region" description="Helical" evidence="2">
    <location>
        <begin position="285"/>
        <end position="307"/>
    </location>
</feature>
<keyword evidence="2" id="KW-0472">Membrane</keyword>
<feature type="compositionally biased region" description="Basic and acidic residues" evidence="1">
    <location>
        <begin position="496"/>
        <end position="510"/>
    </location>
</feature>
<dbReference type="InParanoid" id="A0A6P8HDB8"/>
<keyword evidence="2" id="KW-1133">Transmembrane helix</keyword>
<proteinExistence type="predicted"/>
<reference evidence="4" key="1">
    <citation type="submission" date="2025-08" db="UniProtKB">
        <authorList>
            <consortium name="RefSeq"/>
        </authorList>
    </citation>
    <scope>IDENTIFICATION</scope>
    <source>
        <tissue evidence="4">Tentacle</tissue>
    </source>
</reference>
<keyword evidence="3" id="KW-1185">Reference proteome</keyword>
<feature type="compositionally biased region" description="Basic and acidic residues" evidence="1">
    <location>
        <begin position="362"/>
        <end position="373"/>
    </location>
</feature>
<feature type="transmembrane region" description="Helical" evidence="2">
    <location>
        <begin position="136"/>
        <end position="159"/>
    </location>
</feature>
<protein>
    <submittedName>
        <fullName evidence="4">Uncharacterized protein LOC116291358</fullName>
    </submittedName>
</protein>
<keyword evidence="2" id="KW-0812">Transmembrane</keyword>
<evidence type="ECO:0000256" key="1">
    <source>
        <dbReference type="SAM" id="MobiDB-lite"/>
    </source>
</evidence>
<feature type="transmembrane region" description="Helical" evidence="2">
    <location>
        <begin position="58"/>
        <end position="77"/>
    </location>
</feature>
<evidence type="ECO:0000256" key="2">
    <source>
        <dbReference type="SAM" id="Phobius"/>
    </source>
</evidence>
<evidence type="ECO:0000313" key="3">
    <source>
        <dbReference type="Proteomes" id="UP000515163"/>
    </source>
</evidence>
<dbReference type="GeneID" id="116291358"/>
<dbReference type="OrthoDB" id="5969755at2759"/>
<accession>A0A6P8HDB8</accession>